<reference evidence="1 2" key="1">
    <citation type="submission" date="2019-04" db="EMBL/GenBank/DDBJ databases">
        <authorList>
            <consortium name="DOE Joint Genome Institute"/>
            <person name="Mondo S."/>
            <person name="Kjaerbolling I."/>
            <person name="Vesth T."/>
            <person name="Frisvad J.C."/>
            <person name="Nybo J.L."/>
            <person name="Theobald S."/>
            <person name="Kildgaard S."/>
            <person name="Isbrandt T."/>
            <person name="Kuo A."/>
            <person name="Sato A."/>
            <person name="Lyhne E.K."/>
            <person name="Kogle M.E."/>
            <person name="Wiebenga A."/>
            <person name="Kun R.S."/>
            <person name="Lubbers R.J."/>
            <person name="Makela M.R."/>
            <person name="Barry K."/>
            <person name="Chovatia M."/>
            <person name="Clum A."/>
            <person name="Daum C."/>
            <person name="Haridas S."/>
            <person name="He G."/>
            <person name="LaButti K."/>
            <person name="Lipzen A."/>
            <person name="Riley R."/>
            <person name="Salamov A."/>
            <person name="Simmons B.A."/>
            <person name="Magnuson J.K."/>
            <person name="Henrissat B."/>
            <person name="Mortensen U.H."/>
            <person name="Larsen T.O."/>
            <person name="Devries R.P."/>
            <person name="Grigoriev I.V."/>
            <person name="Machida M."/>
            <person name="Baker S.E."/>
            <person name="Andersen M.R."/>
            <person name="Cantor M.N."/>
            <person name="Hua S.X."/>
        </authorList>
    </citation>
    <scope>NUCLEOTIDE SEQUENCE [LARGE SCALE GENOMIC DNA]</scope>
    <source>
        <strain evidence="1 2">CBS 117616</strain>
    </source>
</reference>
<sequence>MPRRVRPLHYDSVKPFFLWCMHCQRSCTKKYDWEADHPFEIDCHFDGKSLCRQCSGNKVACNSVAPGMLGNGWDYSQILRWATSFWDMREDDEDEKEWPEKVRLNVARALNDLNIAFDKTEMVHRRAHALTSNKYEIKVTYRTFVEQRRQLLVQLPVPDKDAEEDKWECYRSSKLLRLLPGDPGYVLWMVAIRVFTRAIEGAMTCCAVLRGLDEVEGREMVDKALQSFPVMCGEI</sequence>
<evidence type="ECO:0000313" key="2">
    <source>
        <dbReference type="Proteomes" id="UP000325395"/>
    </source>
</evidence>
<keyword evidence="2" id="KW-1185">Reference proteome</keyword>
<name>A0ABQ6WDJ8_9EURO</name>
<dbReference type="Proteomes" id="UP000325395">
    <property type="component" value="Unassembled WGS sequence"/>
</dbReference>
<proteinExistence type="predicted"/>
<dbReference type="EMBL" id="ML735804">
    <property type="protein sequence ID" value="KAE8413551.1"/>
    <property type="molecule type" value="Genomic_DNA"/>
</dbReference>
<evidence type="ECO:0000313" key="1">
    <source>
        <dbReference type="EMBL" id="KAE8413551.1"/>
    </source>
</evidence>
<organism evidence="1 2">
    <name type="scientific">Aspergillus pseudocaelatus</name>
    <dbReference type="NCBI Taxonomy" id="1825620"/>
    <lineage>
        <taxon>Eukaryota</taxon>
        <taxon>Fungi</taxon>
        <taxon>Dikarya</taxon>
        <taxon>Ascomycota</taxon>
        <taxon>Pezizomycotina</taxon>
        <taxon>Eurotiomycetes</taxon>
        <taxon>Eurotiomycetidae</taxon>
        <taxon>Eurotiales</taxon>
        <taxon>Aspergillaceae</taxon>
        <taxon>Aspergillus</taxon>
        <taxon>Aspergillus subgen. Circumdati</taxon>
    </lineage>
</organism>
<protein>
    <submittedName>
        <fullName evidence="1">Uncharacterized protein</fullName>
    </submittedName>
</protein>
<accession>A0ABQ6WDJ8</accession>
<gene>
    <name evidence="1" type="ORF">BDV36DRAFT_286904</name>
</gene>